<dbReference type="EMBL" id="ML143392">
    <property type="protein sequence ID" value="TBU32987.1"/>
    <property type="molecule type" value="Genomic_DNA"/>
</dbReference>
<name>A0A4Q9MZK3_9APHY</name>
<dbReference type="AlphaFoldDB" id="A0A4Q9MZK3"/>
<dbReference type="Proteomes" id="UP000292957">
    <property type="component" value="Unassembled WGS sequence"/>
</dbReference>
<sequence>MVLLQWCTLEPSRQSGLAAIRFSSPVRVQTIRIFPKDAKPFLQCPDTVSRTEPQAFFLDVLFNAHPITSSNAKEKPKPSNALVPTSIAYSGGQKDFGVNMGAEYATRLMIVKGAFDSVSMAIYGEVVSDTPAAPEIYEPRPLPSATAVPLAPALDPANARDPTQLARQLLKLIPDAPDLELVIRLVFCLKPPNDDWDLPEFPYLHPDLDEDAHDFDLEKAFRSTTRPVADDVSPETLSRFAERVARCVNVKDKDASQTYLVAGILCHAACQTPAMARSLLEAIDIQQLFDVSTLEDETALLRLLYAAANADVAKQLDTGWFHEVLSSISANPNNDDAVRTAARQLTARIIGWSILHDALSNTQGDFVAATGLLKDVGNEDQSFGVWLESMITHDDVVNSLAENPVLSVTLPQLLSHRSPSTTPSQDEFVAFVRAYLGVACVLAVYSWSDSLPHARCRARTLGILRLWQGVDGYREIVNHLLLIRQMTFRLECMTDGDDDEAPTQARIDSEHILVNLTKTPRSFLRPNFVKTILNIGSSNLYITDDERASMRQAAFVVDDGFSGAVDEVLRPLERPPAFGSLRTVRVALAYLNRELDEDLESKVLDDFWEEANCSLVTALCDLFVPTVDEIRSHFSLHQPPPQRPQDVMAQLFSTADDILQLLLRLLPSHSLPSRALRTVTINIADLFSCADAADMLYSPSSEPSAAAQAARQSCMDLAQTLVLQDAAAAGGKPGAQVVLRTLLQHGLNSDGLDPTHHLLQVFCLLDHVMPSQDSPEEQRKLWIQRVIPMMLQDLRTFCRALDTENKVHFVRRLVELDQGTIGIGEWLLVEEIKDVSRAIQSLLDDSLSTAQRLIAQAQVALFFRFFGDVLRGSHASWVLDSLAASEEAPHFFASSFLTLFDLNLTPPYLGEIADGIASGFEAFDNEMRFALVVALWRSLRASELTVSRLEERLQRSVKILETITPPYLDPSKLTAEIGRLILDLTEHPVPVEGDSAHFLVSLLEWTTRTASTISRIGELHALSFDQFTKFQERLKATLSADWVERLDAASNVLVFGSGDNMPSPPIDLSESVELSVHDLEDILRQHTPAPSTPPRRVLNQDVFGLVTVSPPTMLRSPAVTGLTKTYQNNDFRQLRQSSARANTSRLPSMHVDVGVAMVA</sequence>
<proteinExistence type="predicted"/>
<reference evidence="1" key="1">
    <citation type="submission" date="2019-01" db="EMBL/GenBank/DDBJ databases">
        <title>Draft genome sequences of three monokaryotic isolates of the white-rot basidiomycete fungus Dichomitus squalens.</title>
        <authorList>
            <consortium name="DOE Joint Genome Institute"/>
            <person name="Lopez S.C."/>
            <person name="Andreopoulos B."/>
            <person name="Pangilinan J."/>
            <person name="Lipzen A."/>
            <person name="Riley R."/>
            <person name="Ahrendt S."/>
            <person name="Ng V."/>
            <person name="Barry K."/>
            <person name="Daum C."/>
            <person name="Grigoriev I.V."/>
            <person name="Hilden K.S."/>
            <person name="Makela M.R."/>
            <person name="de Vries R.P."/>
        </authorList>
    </citation>
    <scope>NUCLEOTIDE SEQUENCE [LARGE SCALE GENOMIC DNA]</scope>
    <source>
        <strain evidence="1">OM18370.1</strain>
    </source>
</reference>
<gene>
    <name evidence="1" type="ORF">BD311DRAFT_774649</name>
</gene>
<protein>
    <recommendedName>
        <fullName evidence="2">Virilizer N-terminal domain-containing protein</fullName>
    </recommendedName>
</protein>
<evidence type="ECO:0008006" key="2">
    <source>
        <dbReference type="Google" id="ProtNLM"/>
    </source>
</evidence>
<dbReference type="OrthoDB" id="2011702at2759"/>
<evidence type="ECO:0000313" key="1">
    <source>
        <dbReference type="EMBL" id="TBU32987.1"/>
    </source>
</evidence>
<organism evidence="1">
    <name type="scientific">Dichomitus squalens</name>
    <dbReference type="NCBI Taxonomy" id="114155"/>
    <lineage>
        <taxon>Eukaryota</taxon>
        <taxon>Fungi</taxon>
        <taxon>Dikarya</taxon>
        <taxon>Basidiomycota</taxon>
        <taxon>Agaricomycotina</taxon>
        <taxon>Agaricomycetes</taxon>
        <taxon>Polyporales</taxon>
        <taxon>Polyporaceae</taxon>
        <taxon>Dichomitus</taxon>
    </lineage>
</organism>
<accession>A0A4Q9MZK3</accession>